<dbReference type="InterPro" id="IPR018060">
    <property type="entry name" value="HTH_AraC"/>
</dbReference>
<keyword evidence="2" id="KW-0238">DNA-binding</keyword>
<evidence type="ECO:0000256" key="2">
    <source>
        <dbReference type="ARBA" id="ARBA00023125"/>
    </source>
</evidence>
<keyword evidence="3" id="KW-0804">Transcription</keyword>
<evidence type="ECO:0000313" key="6">
    <source>
        <dbReference type="EMBL" id="MDA7425064.1"/>
    </source>
</evidence>
<dbReference type="PANTHER" id="PTHR43280">
    <property type="entry name" value="ARAC-FAMILY TRANSCRIPTIONAL REGULATOR"/>
    <property type="match status" value="1"/>
</dbReference>
<name>A0ABT4XSY8_9RHOB</name>
<keyword evidence="4" id="KW-1133">Transmembrane helix</keyword>
<dbReference type="RefSeq" id="WP_271432417.1">
    <property type="nucleotide sequence ID" value="NZ_JAQIOY010000003.1"/>
</dbReference>
<feature type="transmembrane region" description="Helical" evidence="4">
    <location>
        <begin position="88"/>
        <end position="105"/>
    </location>
</feature>
<evidence type="ECO:0000256" key="3">
    <source>
        <dbReference type="ARBA" id="ARBA00023163"/>
    </source>
</evidence>
<dbReference type="Proteomes" id="UP001210720">
    <property type="component" value="Unassembled WGS sequence"/>
</dbReference>
<dbReference type="Gene3D" id="1.10.10.60">
    <property type="entry name" value="Homeodomain-like"/>
    <property type="match status" value="1"/>
</dbReference>
<accession>A0ABT4XSY8</accession>
<feature type="transmembrane region" description="Helical" evidence="4">
    <location>
        <begin position="60"/>
        <end position="81"/>
    </location>
</feature>
<comment type="caution">
    <text evidence="6">The sequence shown here is derived from an EMBL/GenBank/DDBJ whole genome shotgun (WGS) entry which is preliminary data.</text>
</comment>
<proteinExistence type="predicted"/>
<organism evidence="6 7">
    <name type="scientific">Thalassococcus lentus</name>
    <dbReference type="NCBI Taxonomy" id="1210524"/>
    <lineage>
        <taxon>Bacteria</taxon>
        <taxon>Pseudomonadati</taxon>
        <taxon>Pseudomonadota</taxon>
        <taxon>Alphaproteobacteria</taxon>
        <taxon>Rhodobacterales</taxon>
        <taxon>Roseobacteraceae</taxon>
        <taxon>Thalassococcus</taxon>
    </lineage>
</organism>
<keyword evidence="4" id="KW-0472">Membrane</keyword>
<keyword evidence="1" id="KW-0805">Transcription regulation</keyword>
<gene>
    <name evidence="6" type="ORF">PFY00_10025</name>
</gene>
<feature type="transmembrane region" description="Helical" evidence="4">
    <location>
        <begin position="178"/>
        <end position="199"/>
    </location>
</feature>
<feature type="domain" description="HTH araC/xylS-type" evidence="5">
    <location>
        <begin position="237"/>
        <end position="341"/>
    </location>
</feature>
<feature type="transmembrane region" description="Helical" evidence="4">
    <location>
        <begin position="149"/>
        <end position="172"/>
    </location>
</feature>
<keyword evidence="4" id="KW-0812">Transmembrane</keyword>
<dbReference type="Pfam" id="PF12833">
    <property type="entry name" value="HTH_18"/>
    <property type="match status" value="1"/>
</dbReference>
<dbReference type="SMART" id="SM00342">
    <property type="entry name" value="HTH_ARAC"/>
    <property type="match status" value="1"/>
</dbReference>
<dbReference type="InterPro" id="IPR009057">
    <property type="entry name" value="Homeodomain-like_sf"/>
</dbReference>
<feature type="transmembrane region" description="Helical" evidence="4">
    <location>
        <begin position="6"/>
        <end position="24"/>
    </location>
</feature>
<dbReference type="PROSITE" id="PS01124">
    <property type="entry name" value="HTH_ARAC_FAMILY_2"/>
    <property type="match status" value="1"/>
</dbReference>
<dbReference type="SUPFAM" id="SSF46689">
    <property type="entry name" value="Homeodomain-like"/>
    <property type="match status" value="1"/>
</dbReference>
<evidence type="ECO:0000256" key="4">
    <source>
        <dbReference type="SAM" id="Phobius"/>
    </source>
</evidence>
<feature type="transmembrane region" description="Helical" evidence="4">
    <location>
        <begin position="31"/>
        <end position="54"/>
    </location>
</feature>
<sequence length="354" mass="38260">MMPTFPIPLFAAVLLSVLALHLAMRDGRSGMLAGLVGLCALQSLLLSLVQHYGLNELRPLQPLLASVVPGFAYVCFVHSALRPVGKRETVHVLGLILALCSLVVLPNALDLLVPILFAGYGVAILRKAGAGPDALPRTRLGSGDIPGKVWRLIGSALLASALSDMAILAAHVSSNAWLQPWIVSFATTAIFVLLGWVALSPELEPPDPLRASETARVAVGIHDPMDEPELDTSERDAEITSALAGLLDDTQLFLDPDLSLDRLSRRMGLPRKTLSAAINRTTGENVSRFINRHRIDHACAQLMQGARVTDTWLNSGFNTKSNFNREFSRLKGCSPSQWLAKNKETPKTSFGVNR</sequence>
<protein>
    <submittedName>
        <fullName evidence="6">Helix-turn-helix domain-containing protein</fullName>
    </submittedName>
</protein>
<keyword evidence="7" id="KW-1185">Reference proteome</keyword>
<evidence type="ECO:0000256" key="1">
    <source>
        <dbReference type="ARBA" id="ARBA00023015"/>
    </source>
</evidence>
<evidence type="ECO:0000313" key="7">
    <source>
        <dbReference type="Proteomes" id="UP001210720"/>
    </source>
</evidence>
<dbReference type="EMBL" id="JAQIOY010000003">
    <property type="protein sequence ID" value="MDA7425064.1"/>
    <property type="molecule type" value="Genomic_DNA"/>
</dbReference>
<evidence type="ECO:0000259" key="5">
    <source>
        <dbReference type="PROSITE" id="PS01124"/>
    </source>
</evidence>
<dbReference type="PANTHER" id="PTHR43280:SF29">
    <property type="entry name" value="ARAC-FAMILY TRANSCRIPTIONAL REGULATOR"/>
    <property type="match status" value="1"/>
</dbReference>
<reference evidence="6 7" key="1">
    <citation type="submission" date="2023-01" db="EMBL/GenBank/DDBJ databases">
        <title>Thalassococcus onchidii sp. nov., isolated from a marine invertebrate from the South China Sea.</title>
        <authorList>
            <person name="Xu S."/>
            <person name="Liu Z."/>
            <person name="Xu Y."/>
        </authorList>
    </citation>
    <scope>NUCLEOTIDE SEQUENCE [LARGE SCALE GENOMIC DNA]</scope>
    <source>
        <strain evidence="6 7">KCTC 32084</strain>
    </source>
</reference>